<name>A0A9W6UYD9_9ACTN</name>
<dbReference type="InterPro" id="IPR036388">
    <property type="entry name" value="WH-like_DNA-bd_sf"/>
</dbReference>
<dbReference type="Gene3D" id="1.10.10.10">
    <property type="entry name" value="Winged helix-like DNA-binding domain superfamily/Winged helix DNA-binding domain"/>
    <property type="match status" value="1"/>
</dbReference>
<dbReference type="Proteomes" id="UP001165041">
    <property type="component" value="Unassembled WGS sequence"/>
</dbReference>
<evidence type="ECO:0000256" key="1">
    <source>
        <dbReference type="ARBA" id="ARBA00009437"/>
    </source>
</evidence>
<evidence type="ECO:0000313" key="6">
    <source>
        <dbReference type="EMBL" id="GLW68581.1"/>
    </source>
</evidence>
<keyword evidence="2" id="KW-0805">Transcription regulation</keyword>
<dbReference type="Pfam" id="PF00126">
    <property type="entry name" value="HTH_1"/>
    <property type="match status" value="1"/>
</dbReference>
<evidence type="ECO:0000256" key="3">
    <source>
        <dbReference type="ARBA" id="ARBA00023125"/>
    </source>
</evidence>
<gene>
    <name evidence="6" type="ORF">Kpho02_08800</name>
</gene>
<evidence type="ECO:0000259" key="5">
    <source>
        <dbReference type="PROSITE" id="PS50931"/>
    </source>
</evidence>
<dbReference type="InterPro" id="IPR000847">
    <property type="entry name" value="LysR_HTH_N"/>
</dbReference>
<dbReference type="GO" id="GO:0003677">
    <property type="term" value="F:DNA binding"/>
    <property type="evidence" value="ECO:0007669"/>
    <property type="project" value="UniProtKB-KW"/>
</dbReference>
<feature type="domain" description="HTH lysR-type" evidence="5">
    <location>
        <begin position="4"/>
        <end position="61"/>
    </location>
</feature>
<comment type="similarity">
    <text evidence="1">Belongs to the LysR transcriptional regulatory family.</text>
</comment>
<accession>A0A9W6UYD9</accession>
<comment type="caution">
    <text evidence="6">The sequence shown here is derived from an EMBL/GenBank/DDBJ whole genome shotgun (WGS) entry which is preliminary data.</text>
</comment>
<dbReference type="PROSITE" id="PS50931">
    <property type="entry name" value="HTH_LYSR"/>
    <property type="match status" value="1"/>
</dbReference>
<dbReference type="GO" id="GO:0003700">
    <property type="term" value="F:DNA-binding transcription factor activity"/>
    <property type="evidence" value="ECO:0007669"/>
    <property type="project" value="InterPro"/>
</dbReference>
<dbReference type="CDD" id="cd08414">
    <property type="entry name" value="PBP2_LTTR_aromatics_like"/>
    <property type="match status" value="1"/>
</dbReference>
<dbReference type="FunFam" id="1.10.10.10:FF:000001">
    <property type="entry name" value="LysR family transcriptional regulator"/>
    <property type="match status" value="1"/>
</dbReference>
<dbReference type="Gene3D" id="3.40.190.10">
    <property type="entry name" value="Periplasmic binding protein-like II"/>
    <property type="match status" value="2"/>
</dbReference>
<evidence type="ECO:0000256" key="2">
    <source>
        <dbReference type="ARBA" id="ARBA00023015"/>
    </source>
</evidence>
<dbReference type="EMBL" id="BSSA01000002">
    <property type="protein sequence ID" value="GLW68581.1"/>
    <property type="molecule type" value="Genomic_DNA"/>
</dbReference>
<dbReference type="PANTHER" id="PTHR30346:SF0">
    <property type="entry name" value="HCA OPERON TRANSCRIPTIONAL ACTIVATOR HCAR"/>
    <property type="match status" value="1"/>
</dbReference>
<evidence type="ECO:0000313" key="7">
    <source>
        <dbReference type="Proteomes" id="UP001165041"/>
    </source>
</evidence>
<dbReference type="GO" id="GO:0032993">
    <property type="term" value="C:protein-DNA complex"/>
    <property type="evidence" value="ECO:0007669"/>
    <property type="project" value="TreeGrafter"/>
</dbReference>
<dbReference type="Pfam" id="PF03466">
    <property type="entry name" value="LysR_substrate"/>
    <property type="match status" value="1"/>
</dbReference>
<dbReference type="Gene3D" id="3.40.190.290">
    <property type="match status" value="1"/>
</dbReference>
<protein>
    <submittedName>
        <fullName evidence="6">LysR family transcriptional regulator</fullName>
    </submittedName>
</protein>
<dbReference type="SUPFAM" id="SSF53850">
    <property type="entry name" value="Periplasmic binding protein-like II"/>
    <property type="match status" value="1"/>
</dbReference>
<dbReference type="RefSeq" id="WP_285733758.1">
    <property type="nucleotide sequence ID" value="NZ_BSSA01000002.1"/>
</dbReference>
<proteinExistence type="inferred from homology"/>
<organism evidence="6 7">
    <name type="scientific">Kitasatospora phosalacinea</name>
    <dbReference type="NCBI Taxonomy" id="2065"/>
    <lineage>
        <taxon>Bacteria</taxon>
        <taxon>Bacillati</taxon>
        <taxon>Actinomycetota</taxon>
        <taxon>Actinomycetes</taxon>
        <taxon>Kitasatosporales</taxon>
        <taxon>Streptomycetaceae</taxon>
        <taxon>Kitasatospora</taxon>
    </lineage>
</organism>
<reference evidence="6" key="1">
    <citation type="submission" date="2023-02" db="EMBL/GenBank/DDBJ databases">
        <title>Kitasatospora phosalacinea NBRC 14627.</title>
        <authorList>
            <person name="Ichikawa N."/>
            <person name="Sato H."/>
            <person name="Tonouchi N."/>
        </authorList>
    </citation>
    <scope>NUCLEOTIDE SEQUENCE</scope>
    <source>
        <strain evidence="6">NBRC 14627</strain>
    </source>
</reference>
<dbReference type="PANTHER" id="PTHR30346">
    <property type="entry name" value="TRANSCRIPTIONAL DUAL REGULATOR HCAR-RELATED"/>
    <property type="match status" value="1"/>
</dbReference>
<keyword evidence="3" id="KW-0238">DNA-binding</keyword>
<dbReference type="AlphaFoldDB" id="A0A9W6UYD9"/>
<dbReference type="PRINTS" id="PR00039">
    <property type="entry name" value="HTHLYSR"/>
</dbReference>
<dbReference type="InterPro" id="IPR005119">
    <property type="entry name" value="LysR_subst-bd"/>
</dbReference>
<dbReference type="SUPFAM" id="SSF46785">
    <property type="entry name" value="Winged helix' DNA-binding domain"/>
    <property type="match status" value="1"/>
</dbReference>
<keyword evidence="4" id="KW-0804">Transcription</keyword>
<dbReference type="InterPro" id="IPR036390">
    <property type="entry name" value="WH_DNA-bd_sf"/>
</dbReference>
<sequence>MDRPETRELAYFLAVAEELHFGRAARRLGMAQPPLSRAIRQLERRIGVPLLLREHHRLTLTEAGRVLAEEAAAVLAAASAAVRRTRRAGRPDPRLVVALKSGGDGDLLPALLAAFPTAPEAVPVEVLLCDVPDRARLLRDGTADVAFLHAPYEDFTDLDTEPLLTERTVAVLPRSHRLADRPRLHPADLADEPTARWQGRPGTGPEVRDLAQLMHLVALGRAVALAPASVRTQLRRDLCCVPVPDAAPTTLVLAWPSRSRSPALAAFVRTAAAVAAGHRPPAGPNG</sequence>
<evidence type="ECO:0000256" key="4">
    <source>
        <dbReference type="ARBA" id="ARBA00023163"/>
    </source>
</evidence>